<feature type="compositionally biased region" description="Basic and acidic residues" evidence="1">
    <location>
        <begin position="209"/>
        <end position="219"/>
    </location>
</feature>
<organism evidence="2">
    <name type="scientific">Doryteuthis opalescens</name>
    <name type="common">California market squid</name>
    <name type="synonym">Loligo opalescens</name>
    <dbReference type="NCBI Taxonomy" id="1051066"/>
    <lineage>
        <taxon>Eukaryota</taxon>
        <taxon>Metazoa</taxon>
        <taxon>Spiralia</taxon>
        <taxon>Lophotrochozoa</taxon>
        <taxon>Mollusca</taxon>
        <taxon>Cephalopoda</taxon>
        <taxon>Coleoidea</taxon>
        <taxon>Decapodiformes</taxon>
        <taxon>Myopsida</taxon>
        <taxon>Loliginidae</taxon>
        <taxon>Doryteuthis</taxon>
    </lineage>
</organism>
<evidence type="ECO:0000313" key="2">
    <source>
        <dbReference type="EMBL" id="AIN36556.1"/>
    </source>
</evidence>
<reference evidence="2" key="1">
    <citation type="submission" date="2013-09" db="EMBL/GenBank/DDBJ databases">
        <authorList>
            <person name="DeMartini D.G."/>
            <person name="Morse D.E."/>
        </authorList>
    </citation>
    <scope>NUCLEOTIDE SEQUENCE</scope>
</reference>
<evidence type="ECO:0000256" key="1">
    <source>
        <dbReference type="SAM" id="MobiDB-lite"/>
    </source>
</evidence>
<dbReference type="EMBL" id="KF661515">
    <property type="protein sequence ID" value="AIN36556.1"/>
    <property type="molecule type" value="mRNA"/>
</dbReference>
<dbReference type="AlphaFoldDB" id="A0A088MEC8"/>
<feature type="region of interest" description="Disordered" evidence="1">
    <location>
        <begin position="188"/>
        <end position="260"/>
    </location>
</feature>
<feature type="compositionally biased region" description="Basic and acidic residues" evidence="1">
    <location>
        <begin position="188"/>
        <end position="199"/>
    </location>
</feature>
<proteinExistence type="evidence at transcript level"/>
<sequence>MSSFMDPMHYDGMGMSHSKSGDFSHNCMRSFHKSQRDGMRRDIMGKSSKNRRFGNLMEPMSRMTMDFHGRLIDSQGRIVDPGHYFAMDDHYMENDRFLYPHDMLRNRHGMYGFMQGDYGNNMHRGMFADGMYRDMHHSGMNPSSYMHGGSMQNRPMMYMQGRYLDDSYFMNYHDPPVIVHSHYNDQEGRHQGMYDRHSDSYGSHRRHGDSHSMPRRPSESHSPQRRPSEGHIIQVRPEGGSSRKTSRAQLFPDDKLTDSA</sequence>
<protein>
    <submittedName>
        <fullName evidence="2">Reflectin-like protein B1</fullName>
    </submittedName>
</protein>
<name>A0A088MEC8_DOROP</name>
<accession>A0A088MEC8</accession>